<protein>
    <submittedName>
        <fullName evidence="1">Uncharacterized protein</fullName>
    </submittedName>
</protein>
<reference evidence="1 2" key="1">
    <citation type="submission" date="2018-11" db="EMBL/GenBank/DDBJ databases">
        <authorList>
            <person name="Criscuolo A."/>
        </authorList>
    </citation>
    <scope>NUCLEOTIDE SEQUENCE [LARGE SCALE GENOMIC DNA]</scope>
    <source>
        <strain evidence="1">ACIP111625</strain>
    </source>
</reference>
<dbReference type="EMBL" id="UXAW01000067">
    <property type="protein sequence ID" value="VDC28239.1"/>
    <property type="molecule type" value="Genomic_DNA"/>
</dbReference>
<proteinExistence type="predicted"/>
<organism evidence="1 2">
    <name type="scientific">Pseudogemmobacter humi</name>
    <dbReference type="NCBI Taxonomy" id="2483812"/>
    <lineage>
        <taxon>Bacteria</taxon>
        <taxon>Pseudomonadati</taxon>
        <taxon>Pseudomonadota</taxon>
        <taxon>Alphaproteobacteria</taxon>
        <taxon>Rhodobacterales</taxon>
        <taxon>Paracoccaceae</taxon>
        <taxon>Pseudogemmobacter</taxon>
    </lineage>
</organism>
<gene>
    <name evidence="1" type="ORF">XINFAN_02015</name>
</gene>
<dbReference type="AlphaFoldDB" id="A0A3P5XHQ2"/>
<dbReference type="RefSeq" id="WP_124086541.1">
    <property type="nucleotide sequence ID" value="NZ_UXAW01000067.1"/>
</dbReference>
<dbReference type="Proteomes" id="UP000277498">
    <property type="component" value="Unassembled WGS sequence"/>
</dbReference>
<keyword evidence="2" id="KW-1185">Reference proteome</keyword>
<evidence type="ECO:0000313" key="2">
    <source>
        <dbReference type="Proteomes" id="UP000277498"/>
    </source>
</evidence>
<sequence length="88" mass="9561">MTKTVDFRADLVPFHRAVAEIIQLARQLGQPGREVLEAFYKAHGVSGFHVAGQTVLVDGVVTVLREPSPAAKALLEDLRRRVGERGAA</sequence>
<name>A0A3P5XHQ2_9RHOB</name>
<accession>A0A3P5XHQ2</accession>
<evidence type="ECO:0000313" key="1">
    <source>
        <dbReference type="EMBL" id="VDC28239.1"/>
    </source>
</evidence>